<feature type="domain" description="HTH gntR-type" evidence="5">
    <location>
        <begin position="26"/>
        <end position="94"/>
    </location>
</feature>
<dbReference type="NCBIfam" id="TIGR02018">
    <property type="entry name" value="his_ut_repres"/>
    <property type="match status" value="1"/>
</dbReference>
<dbReference type="GO" id="GO:0006547">
    <property type="term" value="P:L-histidine metabolic process"/>
    <property type="evidence" value="ECO:0007669"/>
    <property type="project" value="UniProtKB-UniRule"/>
</dbReference>
<evidence type="ECO:0000313" key="6">
    <source>
        <dbReference type="EMBL" id="RID97847.1"/>
    </source>
</evidence>
<dbReference type="Pfam" id="PF07702">
    <property type="entry name" value="UTRA"/>
    <property type="match status" value="1"/>
</dbReference>
<keyword evidence="2" id="KW-0238">DNA-binding</keyword>
<dbReference type="SMART" id="SM00345">
    <property type="entry name" value="HTH_GNTR"/>
    <property type="match status" value="1"/>
</dbReference>
<dbReference type="InterPro" id="IPR011663">
    <property type="entry name" value="UTRA"/>
</dbReference>
<name>A0A398C9T4_9BURK</name>
<dbReference type="InterPro" id="IPR050679">
    <property type="entry name" value="Bact_HTH_transcr_reg"/>
</dbReference>
<keyword evidence="7" id="KW-1185">Reference proteome</keyword>
<reference evidence="6 7" key="1">
    <citation type="submission" date="2018-09" db="EMBL/GenBank/DDBJ databases">
        <title>Draft genome of Simplicispira sp. NY-02.</title>
        <authorList>
            <person name="Im W.T."/>
        </authorList>
    </citation>
    <scope>NUCLEOTIDE SEQUENCE [LARGE SCALE GENOMIC DNA]</scope>
    <source>
        <strain evidence="6 7">NY-02</strain>
    </source>
</reference>
<evidence type="ECO:0000256" key="1">
    <source>
        <dbReference type="ARBA" id="ARBA00023015"/>
    </source>
</evidence>
<comment type="caution">
    <text evidence="6">The sequence shown here is derived from an EMBL/GenBank/DDBJ whole genome shotgun (WGS) entry which is preliminary data.</text>
</comment>
<dbReference type="PROSITE" id="PS50949">
    <property type="entry name" value="HTH_GNTR"/>
    <property type="match status" value="1"/>
</dbReference>
<dbReference type="InterPro" id="IPR028978">
    <property type="entry name" value="Chorismate_lyase_/UTRA_dom_sf"/>
</dbReference>
<proteinExistence type="predicted"/>
<dbReference type="PANTHER" id="PTHR44846">
    <property type="entry name" value="MANNOSYL-D-GLYCERATE TRANSPORT/METABOLISM SYSTEM REPRESSOR MNGR-RELATED"/>
    <property type="match status" value="1"/>
</dbReference>
<dbReference type="Gene3D" id="3.40.1410.10">
    <property type="entry name" value="Chorismate lyase-like"/>
    <property type="match status" value="1"/>
</dbReference>
<keyword evidence="3" id="KW-0804">Transcription</keyword>
<dbReference type="GO" id="GO:0045892">
    <property type="term" value="P:negative regulation of DNA-templated transcription"/>
    <property type="evidence" value="ECO:0007669"/>
    <property type="project" value="UniProtKB-UniRule"/>
</dbReference>
<accession>A0A398C9T4</accession>
<dbReference type="Proteomes" id="UP000266302">
    <property type="component" value="Unassembled WGS sequence"/>
</dbReference>
<dbReference type="GO" id="GO:0003700">
    <property type="term" value="F:DNA-binding transcription factor activity"/>
    <property type="evidence" value="ECO:0007669"/>
    <property type="project" value="UniProtKB-UniRule"/>
</dbReference>
<evidence type="ECO:0000256" key="2">
    <source>
        <dbReference type="ARBA" id="ARBA00023125"/>
    </source>
</evidence>
<sequence>MTLARSSRASTTVRSQTSAPAAAPTLALYEQVKDFIVRKVQQGVWRAGDRLPSEHELVAQFGISRMTVNRALRDLVAEGRIVRIAGVGSFVAEDKPQSTLLQIANLASEIRQRGHAYRCDVLTVERTGATRGVATALDVRKGTPVFHTLCLHRENGVPVQLEDRHVNPRLAPGFIAQDFEATPPSEYLVRNVPFDQMEHMVDAVLPTPEQAALLEMPATEPCLLLTRRTWSRGVPVTVVHCLHPASRYRLGSRFRTDGNPVAA</sequence>
<evidence type="ECO:0000256" key="3">
    <source>
        <dbReference type="ARBA" id="ARBA00023163"/>
    </source>
</evidence>
<evidence type="ECO:0000256" key="4">
    <source>
        <dbReference type="NCBIfam" id="TIGR02018"/>
    </source>
</evidence>
<dbReference type="PRINTS" id="PR00035">
    <property type="entry name" value="HTHGNTR"/>
</dbReference>
<dbReference type="InterPro" id="IPR010248">
    <property type="entry name" value="His_ut_repres"/>
</dbReference>
<dbReference type="CDD" id="cd07377">
    <property type="entry name" value="WHTH_GntR"/>
    <property type="match status" value="1"/>
</dbReference>
<dbReference type="GO" id="GO:0003677">
    <property type="term" value="F:DNA binding"/>
    <property type="evidence" value="ECO:0007669"/>
    <property type="project" value="UniProtKB-UniRule"/>
</dbReference>
<dbReference type="PANTHER" id="PTHR44846:SF16">
    <property type="entry name" value="TRANSCRIPTIONAL REGULATOR PHNF-RELATED"/>
    <property type="match status" value="1"/>
</dbReference>
<dbReference type="OrthoDB" id="9808698at2"/>
<dbReference type="InterPro" id="IPR000524">
    <property type="entry name" value="Tscrpt_reg_HTH_GntR"/>
</dbReference>
<protein>
    <recommendedName>
        <fullName evidence="4">Histidine utilization repressor</fullName>
    </recommendedName>
</protein>
<dbReference type="InterPro" id="IPR036390">
    <property type="entry name" value="WH_DNA-bd_sf"/>
</dbReference>
<dbReference type="Pfam" id="PF00392">
    <property type="entry name" value="GntR"/>
    <property type="match status" value="1"/>
</dbReference>
<dbReference type="Gene3D" id="1.10.10.10">
    <property type="entry name" value="Winged helix-like DNA-binding domain superfamily/Winged helix DNA-binding domain"/>
    <property type="match status" value="1"/>
</dbReference>
<keyword evidence="1" id="KW-0805">Transcription regulation</keyword>
<dbReference type="RefSeq" id="WP_119109553.1">
    <property type="nucleotide sequence ID" value="NZ_QXJC01000004.1"/>
</dbReference>
<gene>
    <name evidence="6" type="primary">hutC</name>
    <name evidence="6" type="ORF">D3F03_11405</name>
</gene>
<dbReference type="SUPFAM" id="SSF64288">
    <property type="entry name" value="Chorismate lyase-like"/>
    <property type="match status" value="1"/>
</dbReference>
<dbReference type="SUPFAM" id="SSF46785">
    <property type="entry name" value="Winged helix' DNA-binding domain"/>
    <property type="match status" value="1"/>
</dbReference>
<dbReference type="InterPro" id="IPR036388">
    <property type="entry name" value="WH-like_DNA-bd_sf"/>
</dbReference>
<organism evidence="6 7">
    <name type="scientific">Simplicispira hankyongi</name>
    <dbReference type="NCBI Taxonomy" id="2315688"/>
    <lineage>
        <taxon>Bacteria</taxon>
        <taxon>Pseudomonadati</taxon>
        <taxon>Pseudomonadota</taxon>
        <taxon>Betaproteobacteria</taxon>
        <taxon>Burkholderiales</taxon>
        <taxon>Comamonadaceae</taxon>
        <taxon>Simplicispira</taxon>
    </lineage>
</organism>
<dbReference type="AlphaFoldDB" id="A0A398C9T4"/>
<dbReference type="EMBL" id="QXJC01000004">
    <property type="protein sequence ID" value="RID97847.1"/>
    <property type="molecule type" value="Genomic_DNA"/>
</dbReference>
<evidence type="ECO:0000259" key="5">
    <source>
        <dbReference type="PROSITE" id="PS50949"/>
    </source>
</evidence>
<dbReference type="FunFam" id="1.10.10.10:FF:000079">
    <property type="entry name" value="GntR family transcriptional regulator"/>
    <property type="match status" value="1"/>
</dbReference>
<dbReference type="SMART" id="SM00866">
    <property type="entry name" value="UTRA"/>
    <property type="match status" value="1"/>
</dbReference>
<evidence type="ECO:0000313" key="7">
    <source>
        <dbReference type="Proteomes" id="UP000266302"/>
    </source>
</evidence>